<dbReference type="Proteomes" id="UP000479114">
    <property type="component" value="Plasmid unnamed1"/>
</dbReference>
<feature type="domain" description="YtkA-like" evidence="1">
    <location>
        <begin position="6"/>
        <end position="73"/>
    </location>
</feature>
<evidence type="ECO:0000313" key="2">
    <source>
        <dbReference type="EMBL" id="QHW35405.1"/>
    </source>
</evidence>
<dbReference type="InterPro" id="IPR032693">
    <property type="entry name" value="YtkA-like_dom"/>
</dbReference>
<gene>
    <name evidence="2" type="ORF">GZH47_31380</name>
</gene>
<evidence type="ECO:0000259" key="1">
    <source>
        <dbReference type="Pfam" id="PF13115"/>
    </source>
</evidence>
<organism evidence="2 3">
    <name type="scientific">Paenibacillus rhizovicinus</name>
    <dbReference type="NCBI Taxonomy" id="2704463"/>
    <lineage>
        <taxon>Bacteria</taxon>
        <taxon>Bacillati</taxon>
        <taxon>Bacillota</taxon>
        <taxon>Bacilli</taxon>
        <taxon>Bacillales</taxon>
        <taxon>Paenibacillaceae</taxon>
        <taxon>Paenibacillus</taxon>
    </lineage>
</organism>
<dbReference type="AlphaFoldDB" id="A0A6C0PAJ8"/>
<dbReference type="KEGG" id="prz:GZH47_31380"/>
<reference evidence="2 3" key="1">
    <citation type="submission" date="2020-02" db="EMBL/GenBank/DDBJ databases">
        <title>Paenibacillus sp. nov., isolated from rhizosphere soil of tomato.</title>
        <authorList>
            <person name="Weon H.-Y."/>
            <person name="Lee S.A."/>
        </authorList>
    </citation>
    <scope>NUCLEOTIDE SEQUENCE [LARGE SCALE GENOMIC DNA]</scope>
    <source>
        <strain evidence="2 3">14171R-81</strain>
        <plasmid evidence="2 3">unnamed1</plasmid>
    </source>
</reference>
<name>A0A6C0PAJ8_9BACL</name>
<keyword evidence="2" id="KW-0614">Plasmid</keyword>
<sequence>MKIYEKPAGSAKHEYDAVITDQNGKPATLDRVHLEITLSMNNMHHESEGDMKQTGDGQYAVKLKWAMDGDWKAAITLEKEKYKKTIRAAITPSS</sequence>
<dbReference type="EMBL" id="CP048287">
    <property type="protein sequence ID" value="QHW35405.1"/>
    <property type="molecule type" value="Genomic_DNA"/>
</dbReference>
<dbReference type="Pfam" id="PF13115">
    <property type="entry name" value="YtkA"/>
    <property type="match status" value="1"/>
</dbReference>
<proteinExistence type="predicted"/>
<accession>A0A6C0PAJ8</accession>
<geneLocation type="plasmid" evidence="2 3">
    <name>unnamed1</name>
</geneLocation>
<evidence type="ECO:0000313" key="3">
    <source>
        <dbReference type="Proteomes" id="UP000479114"/>
    </source>
</evidence>
<dbReference type="RefSeq" id="WP_162645552.1">
    <property type="nucleotide sequence ID" value="NZ_CP048287.1"/>
</dbReference>
<keyword evidence="3" id="KW-1185">Reference proteome</keyword>
<protein>
    <recommendedName>
        <fullName evidence="1">YtkA-like domain-containing protein</fullName>
    </recommendedName>
</protein>